<evidence type="ECO:0008006" key="5">
    <source>
        <dbReference type="Google" id="ProtNLM"/>
    </source>
</evidence>
<dbReference type="Proteomes" id="UP000062833">
    <property type="component" value="Chromosome"/>
</dbReference>
<gene>
    <name evidence="3" type="ORF">AOC05_01950</name>
</gene>
<protein>
    <recommendedName>
        <fullName evidence="5">S1 motif domain-containing protein</fullName>
    </recommendedName>
</protein>
<sequence length="576" mass="61541">MGTERNRAAVVVSYTHDAGSHRIDAAALARILGDEADVFEIANGVETRKLEDGLPPKLQIYGTGARVYPAGPGFAAITPGAHLVRGACNLARLAEQLLGDIRTAAHSRTPPPPSASKGAAVMVTGIVRGFASEDNSRALVNLVSTEQTVTIRAETLLPGVPLDWLLTPGQQVTGLLNLQDSTLDIHGSLLTPGSPVTVYSDGDVALARVRTATSNHARVTLWPGAEFRIGVERISSNELDCAEDLLTEGEVVRVRVLYENGTVVLSMLDVDDDEPWVPAPALTAGGPPWLDPARPYTSIFAPPGTVAGPGTTTAGEAHARAPGCETAGTGVVPRGHGPAPSPAERRSALKSTQMELEKARHTITELLEAATRRGATDKIARALQDQVEQAHGEVRELARQHHQAQHQVDILKAELARTKTKLVGTKQQLRSVASRSETGFTGLFSTPEQQFAFELNAQWAKRVPATDKAAEPLGTYVIGPEFLASMALLTAAQRTKALRAVVDLVAARQGPLHNRKPHFLRENDGAHAPARTRGEDICMRLAVEQGTSGALRLHYWKLKAGGLELHEVVTHDEVKP</sequence>
<proteinExistence type="predicted"/>
<dbReference type="SUPFAM" id="SSF50249">
    <property type="entry name" value="Nucleic acid-binding proteins"/>
    <property type="match status" value="1"/>
</dbReference>
<dbReference type="AlphaFoldDB" id="A0A0M4QWP2"/>
<name>A0A0M4QWP2_9MICC</name>
<feature type="region of interest" description="Disordered" evidence="2">
    <location>
        <begin position="326"/>
        <end position="346"/>
    </location>
</feature>
<reference evidence="4" key="1">
    <citation type="submission" date="2015-09" db="EMBL/GenBank/DDBJ databases">
        <title>Complete genome of Arthrobacter alpinus strain R3.8.</title>
        <authorList>
            <person name="See-Too W.S."/>
            <person name="Chan K.G."/>
        </authorList>
    </citation>
    <scope>NUCLEOTIDE SEQUENCE [LARGE SCALE GENOMIC DNA]</scope>
    <source>
        <strain evidence="4">R3.8</strain>
    </source>
</reference>
<accession>A0A0M4QWP2</accession>
<keyword evidence="1" id="KW-0175">Coiled coil</keyword>
<dbReference type="EMBL" id="CP012677">
    <property type="protein sequence ID" value="ALE91402.1"/>
    <property type="molecule type" value="Genomic_DNA"/>
</dbReference>
<dbReference type="PATRIC" id="fig|656366.3.peg.438"/>
<organism evidence="3 4">
    <name type="scientific">Arthrobacter alpinus</name>
    <dbReference type="NCBI Taxonomy" id="656366"/>
    <lineage>
        <taxon>Bacteria</taxon>
        <taxon>Bacillati</taxon>
        <taxon>Actinomycetota</taxon>
        <taxon>Actinomycetes</taxon>
        <taxon>Micrococcales</taxon>
        <taxon>Micrococcaceae</taxon>
        <taxon>Arthrobacter</taxon>
    </lineage>
</organism>
<dbReference type="KEGG" id="aaq:AOC05_01950"/>
<keyword evidence="4" id="KW-1185">Reference proteome</keyword>
<evidence type="ECO:0000313" key="4">
    <source>
        <dbReference type="Proteomes" id="UP000062833"/>
    </source>
</evidence>
<evidence type="ECO:0000313" key="3">
    <source>
        <dbReference type="EMBL" id="ALE91402.1"/>
    </source>
</evidence>
<evidence type="ECO:0000256" key="1">
    <source>
        <dbReference type="SAM" id="Coils"/>
    </source>
</evidence>
<feature type="coiled-coil region" evidence="1">
    <location>
        <begin position="349"/>
        <end position="428"/>
    </location>
</feature>
<evidence type="ECO:0000256" key="2">
    <source>
        <dbReference type="SAM" id="MobiDB-lite"/>
    </source>
</evidence>
<dbReference type="InterPro" id="IPR012340">
    <property type="entry name" value="NA-bd_OB-fold"/>
</dbReference>